<protein>
    <submittedName>
        <fullName evidence="1">Phosphonate C-P lyase system protein PhnH</fullName>
    </submittedName>
</protein>
<reference evidence="2" key="1">
    <citation type="submission" date="2020-01" db="EMBL/GenBank/DDBJ databases">
        <authorList>
            <person name="Fang Y."/>
            <person name="Sun R."/>
            <person name="Nie L."/>
            <person name="He J."/>
            <person name="Hao L."/>
            <person name="Wang L."/>
            <person name="Su S."/>
            <person name="Lv E."/>
            <person name="Zhang Z."/>
            <person name="Xie R."/>
            <person name="Liu H."/>
        </authorList>
    </citation>
    <scope>NUCLEOTIDE SEQUENCE [LARGE SCALE GENOMIC DNA]</scope>
    <source>
        <strain evidence="2">XCT-53</strain>
    </source>
</reference>
<dbReference type="NCBIfam" id="TIGR03292">
    <property type="entry name" value="PhnH_redo"/>
    <property type="match status" value="1"/>
</dbReference>
<name>A0A7X5J7N1_9HYPH</name>
<gene>
    <name evidence="1" type="primary">phnH</name>
    <name evidence="1" type="ORF">GWI72_05245</name>
</gene>
<dbReference type="SUPFAM" id="SSF159709">
    <property type="entry name" value="PhnH-like"/>
    <property type="match status" value="1"/>
</dbReference>
<accession>A0A7X5J7N1</accession>
<sequence>MGALPPSSHALITAPLRGAEEIRDNTAFEAILWALSRPGEIRHLPEPGPRTILLALVDRECRVHADDAVIGDLAAWTGATLTPLADADHVFLSLEPGADIARLGALKVGSALYPDDGATVVVEARLGRAEGDGQRLSLSGPGIETTREIAVAGLPAGFFALRDRLCRYPLGFDLFIVDGSDVIGLPRSTRIEVL</sequence>
<keyword evidence="1" id="KW-0456">Lyase</keyword>
<comment type="caution">
    <text evidence="1">The sequence shown here is derived from an EMBL/GenBank/DDBJ whole genome shotgun (WGS) entry which is preliminary data.</text>
</comment>
<dbReference type="RefSeq" id="WP_161708041.1">
    <property type="nucleotide sequence ID" value="NZ_JAABLQ010000001.1"/>
</dbReference>
<dbReference type="GO" id="GO:0019634">
    <property type="term" value="P:organic phosphonate metabolic process"/>
    <property type="evidence" value="ECO:0007669"/>
    <property type="project" value="InterPro"/>
</dbReference>
<dbReference type="Proteomes" id="UP000586722">
    <property type="component" value="Unassembled WGS sequence"/>
</dbReference>
<proteinExistence type="predicted"/>
<dbReference type="Gene3D" id="3.40.50.11310">
    <property type="entry name" value="Bacterial phosphonate metabolism protein PhnH"/>
    <property type="match status" value="1"/>
</dbReference>
<keyword evidence="2" id="KW-1185">Reference proteome</keyword>
<dbReference type="InterPro" id="IPR008772">
    <property type="entry name" value="Phosphonate_metab_PhnH"/>
</dbReference>
<dbReference type="GO" id="GO:0016829">
    <property type="term" value="F:lyase activity"/>
    <property type="evidence" value="ECO:0007669"/>
    <property type="project" value="UniProtKB-KW"/>
</dbReference>
<organism evidence="1 2">
    <name type="scientific">Pannonibacter tanglangensis</name>
    <dbReference type="NCBI Taxonomy" id="2750084"/>
    <lineage>
        <taxon>Bacteria</taxon>
        <taxon>Pseudomonadati</taxon>
        <taxon>Pseudomonadota</taxon>
        <taxon>Alphaproteobacteria</taxon>
        <taxon>Hyphomicrobiales</taxon>
        <taxon>Stappiaceae</taxon>
        <taxon>Pannonibacter</taxon>
    </lineage>
</organism>
<dbReference type="AlphaFoldDB" id="A0A7X5J7N1"/>
<dbReference type="EMBL" id="JAABLQ010000001">
    <property type="protein sequence ID" value="NBN77672.1"/>
    <property type="molecule type" value="Genomic_DNA"/>
</dbReference>
<dbReference type="InterPro" id="IPR038058">
    <property type="entry name" value="PhnH-like_sp"/>
</dbReference>
<dbReference type="Pfam" id="PF05845">
    <property type="entry name" value="PhnH"/>
    <property type="match status" value="1"/>
</dbReference>
<evidence type="ECO:0000313" key="2">
    <source>
        <dbReference type="Proteomes" id="UP000586722"/>
    </source>
</evidence>
<evidence type="ECO:0000313" key="1">
    <source>
        <dbReference type="EMBL" id="NBN77672.1"/>
    </source>
</evidence>